<dbReference type="AlphaFoldDB" id="A0A0Q4BA56"/>
<keyword evidence="6 11" id="KW-0798">TonB box</keyword>
<dbReference type="Proteomes" id="UP000054172">
    <property type="component" value="Unassembled WGS sequence"/>
</dbReference>
<comment type="caution">
    <text evidence="15">The sequence shown here is derived from an EMBL/GenBank/DDBJ whole genome shotgun (WGS) entry which is preliminary data.</text>
</comment>
<keyword evidence="2 10" id="KW-0813">Transport</keyword>
<evidence type="ECO:0000256" key="11">
    <source>
        <dbReference type="RuleBase" id="RU003357"/>
    </source>
</evidence>
<dbReference type="PATRIC" id="fig|1702214.3.peg.910"/>
<evidence type="ECO:0000259" key="13">
    <source>
        <dbReference type="Pfam" id="PF00593"/>
    </source>
</evidence>
<evidence type="ECO:0000256" key="4">
    <source>
        <dbReference type="ARBA" id="ARBA00022692"/>
    </source>
</evidence>
<evidence type="ECO:0000256" key="1">
    <source>
        <dbReference type="ARBA" id="ARBA00004571"/>
    </source>
</evidence>
<evidence type="ECO:0000256" key="6">
    <source>
        <dbReference type="ARBA" id="ARBA00023077"/>
    </source>
</evidence>
<dbReference type="GO" id="GO:0015344">
    <property type="term" value="F:siderophore uptake transmembrane transporter activity"/>
    <property type="evidence" value="ECO:0007669"/>
    <property type="project" value="TreeGrafter"/>
</dbReference>
<dbReference type="SUPFAM" id="SSF49452">
    <property type="entry name" value="Starch-binding domain-like"/>
    <property type="match status" value="1"/>
</dbReference>
<evidence type="ECO:0000256" key="3">
    <source>
        <dbReference type="ARBA" id="ARBA00022452"/>
    </source>
</evidence>
<feature type="signal peptide" evidence="12">
    <location>
        <begin position="1"/>
        <end position="32"/>
    </location>
</feature>
<evidence type="ECO:0000256" key="2">
    <source>
        <dbReference type="ARBA" id="ARBA00022448"/>
    </source>
</evidence>
<dbReference type="PANTHER" id="PTHR30069:SF29">
    <property type="entry name" value="HEMOGLOBIN AND HEMOGLOBIN-HAPTOGLOBIN-BINDING PROTEIN 1-RELATED"/>
    <property type="match status" value="1"/>
</dbReference>
<keyword evidence="9 10" id="KW-0998">Cell outer membrane</keyword>
<dbReference type="Pfam" id="PF07715">
    <property type="entry name" value="Plug"/>
    <property type="match status" value="1"/>
</dbReference>
<keyword evidence="7 10" id="KW-0472">Membrane</keyword>
<name>A0A0Q4BA56_9BACT</name>
<evidence type="ECO:0000256" key="9">
    <source>
        <dbReference type="ARBA" id="ARBA00023237"/>
    </source>
</evidence>
<dbReference type="InterPro" id="IPR013784">
    <property type="entry name" value="Carb-bd-like_fold"/>
</dbReference>
<dbReference type="InterPro" id="IPR039426">
    <property type="entry name" value="TonB-dep_rcpt-like"/>
</dbReference>
<dbReference type="GO" id="GO:0009279">
    <property type="term" value="C:cell outer membrane"/>
    <property type="evidence" value="ECO:0007669"/>
    <property type="project" value="UniProtKB-SubCell"/>
</dbReference>
<sequence>MHRYLARFNGCSLLRLLATTLSLLLLEEGVLAQQPTSSVDGRISDAETGEVLAGAMVAVQKANRSTITNGGGWYTLKGLPVGEVVVYFEYIGYEPQAQTITLRAGEIQHLNIKLQPSIQQVQEVLVTSKSRARVMREQAMPIQVITTDQLAGTVSNVSDVLNRTMGITIRSQGGVGSVSRISIRGLEGKRVGFFIDGNPMNEHTDFVSINDVPLEMIDRVEIYKGVVPPKLGGSAMGGAINIVLKEYPPRYLDASYAYESYNTHKGSLVVKRNLGSSGILLGAGGFYTHSDNDYVMDSPIEKGLRIKRNHDRFNGYGGGFSLTANRWYFDKLKLEVEGMGNRKQEQGILYDIRKAERSSNMAIAHVELERNDFLLSGLDLDADLGFSLIYNRLIDTAKYRYTWQGRRMPGLHAKGGELGVTPSNNLLVKQVLVSKINLNYIINPQHALNLNSFHTSFIGDPSDPLRVGALGYPAVFRQTGHSVTLGLSHEWKSTNDSFLNALTGKYYFYGVDTRTSDAISRKERPIHLRKHYWGVGDAMRYRVAPWLIGKLSAAWEVRTPAESEMLGDGFLILPAADLNPERGVNANAGLLFDWDLPSGILSVEVNGFYNHLWDMIRLQQGFVGTSYINHGEMRTLGGEIEVKADATRWLYLYANATYQDLRDTRKYIPKSKVKNYTLGMRMPNIPYFLANGGLELHREDLFGLKNTNWRLFADGAFTEEFFFDFEQSKRQERRIPRQVHFDLGAEIALFNNTLYLSGKLSNITNAKLLSEYNYPLPGRTFSVKVRYVFK</sequence>
<organism evidence="15 16">
    <name type="scientific">Candidatus [Bacteroides] periocalifornicus</name>
    <dbReference type="NCBI Taxonomy" id="1702214"/>
    <lineage>
        <taxon>Bacteria</taxon>
        <taxon>Pseudomonadati</taxon>
        <taxon>Bacteroidota</taxon>
    </lineage>
</organism>
<dbReference type="InterPro" id="IPR000531">
    <property type="entry name" value="Beta-barrel_TonB"/>
</dbReference>
<feature type="domain" description="TonB-dependent receptor plug" evidence="14">
    <location>
        <begin position="136"/>
        <end position="239"/>
    </location>
</feature>
<evidence type="ECO:0000259" key="14">
    <source>
        <dbReference type="Pfam" id="PF07715"/>
    </source>
</evidence>
<keyword evidence="8" id="KW-0675">Receptor</keyword>
<evidence type="ECO:0000256" key="12">
    <source>
        <dbReference type="SAM" id="SignalP"/>
    </source>
</evidence>
<proteinExistence type="inferred from homology"/>
<dbReference type="PANTHER" id="PTHR30069">
    <property type="entry name" value="TONB-DEPENDENT OUTER MEMBRANE RECEPTOR"/>
    <property type="match status" value="1"/>
</dbReference>
<reference evidence="15" key="1">
    <citation type="submission" date="2015-08" db="EMBL/GenBank/DDBJ databases">
        <title>Candidatus Bacteriodes Periocalifornicus.</title>
        <authorList>
            <person name="McLean J.S."/>
            <person name="Kelley S."/>
        </authorList>
    </citation>
    <scope>NUCLEOTIDE SEQUENCE [LARGE SCALE GENOMIC DNA]</scope>
    <source>
        <strain evidence="15">12B</strain>
    </source>
</reference>
<keyword evidence="3 10" id="KW-1134">Transmembrane beta strand</keyword>
<evidence type="ECO:0000256" key="5">
    <source>
        <dbReference type="ARBA" id="ARBA00022729"/>
    </source>
</evidence>
<feature type="domain" description="TonB-dependent receptor-like beta-barrel" evidence="13">
    <location>
        <begin position="483"/>
        <end position="747"/>
    </location>
</feature>
<dbReference type="GO" id="GO:0030246">
    <property type="term" value="F:carbohydrate binding"/>
    <property type="evidence" value="ECO:0007669"/>
    <property type="project" value="InterPro"/>
</dbReference>
<evidence type="ECO:0000256" key="8">
    <source>
        <dbReference type="ARBA" id="ARBA00023170"/>
    </source>
</evidence>
<keyword evidence="5 12" id="KW-0732">Signal</keyword>
<dbReference type="GO" id="GO:0044718">
    <property type="term" value="P:siderophore transmembrane transport"/>
    <property type="evidence" value="ECO:0007669"/>
    <property type="project" value="TreeGrafter"/>
</dbReference>
<comment type="similarity">
    <text evidence="10 11">Belongs to the TonB-dependent receptor family.</text>
</comment>
<dbReference type="EMBL" id="LIIK01000009">
    <property type="protein sequence ID" value="KQM09254.1"/>
    <property type="molecule type" value="Genomic_DNA"/>
</dbReference>
<dbReference type="PROSITE" id="PS52016">
    <property type="entry name" value="TONB_DEPENDENT_REC_3"/>
    <property type="match status" value="1"/>
</dbReference>
<dbReference type="STRING" id="1702214.AL399_02780"/>
<evidence type="ECO:0000256" key="7">
    <source>
        <dbReference type="ARBA" id="ARBA00023136"/>
    </source>
</evidence>
<evidence type="ECO:0000313" key="15">
    <source>
        <dbReference type="EMBL" id="KQM09254.1"/>
    </source>
</evidence>
<dbReference type="InterPro" id="IPR012910">
    <property type="entry name" value="Plug_dom"/>
</dbReference>
<accession>A0A0Q4BA56</accession>
<dbReference type="InterPro" id="IPR036942">
    <property type="entry name" value="Beta-barrel_TonB_sf"/>
</dbReference>
<evidence type="ECO:0000256" key="10">
    <source>
        <dbReference type="PROSITE-ProRule" id="PRU01360"/>
    </source>
</evidence>
<dbReference type="Pfam" id="PF13715">
    <property type="entry name" value="CarbopepD_reg_2"/>
    <property type="match status" value="1"/>
</dbReference>
<dbReference type="Gene3D" id="2.170.130.10">
    <property type="entry name" value="TonB-dependent receptor, plug domain"/>
    <property type="match status" value="1"/>
</dbReference>
<dbReference type="Pfam" id="PF00593">
    <property type="entry name" value="TonB_dep_Rec_b-barrel"/>
    <property type="match status" value="1"/>
</dbReference>
<comment type="subcellular location">
    <subcellularLocation>
        <location evidence="1 10">Cell outer membrane</location>
        <topology evidence="1 10">Multi-pass membrane protein</topology>
    </subcellularLocation>
</comment>
<feature type="chain" id="PRO_5006212565" evidence="12">
    <location>
        <begin position="33"/>
        <end position="790"/>
    </location>
</feature>
<evidence type="ECO:0000313" key="16">
    <source>
        <dbReference type="Proteomes" id="UP000054172"/>
    </source>
</evidence>
<dbReference type="Gene3D" id="2.60.40.1120">
    <property type="entry name" value="Carboxypeptidase-like, regulatory domain"/>
    <property type="match status" value="1"/>
</dbReference>
<gene>
    <name evidence="15" type="ORF">AL399_02780</name>
</gene>
<keyword evidence="16" id="KW-1185">Reference proteome</keyword>
<protein>
    <submittedName>
        <fullName evidence="15">Energy transducer TonB</fullName>
    </submittedName>
</protein>
<dbReference type="SUPFAM" id="SSF56935">
    <property type="entry name" value="Porins"/>
    <property type="match status" value="1"/>
</dbReference>
<dbReference type="InterPro" id="IPR037066">
    <property type="entry name" value="Plug_dom_sf"/>
</dbReference>
<dbReference type="Gene3D" id="2.40.170.20">
    <property type="entry name" value="TonB-dependent receptor, beta-barrel domain"/>
    <property type="match status" value="1"/>
</dbReference>
<keyword evidence="4 10" id="KW-0812">Transmembrane</keyword>